<reference evidence="2" key="1">
    <citation type="submission" date="2020-08" db="EMBL/GenBank/DDBJ databases">
        <title>Genome public.</title>
        <authorList>
            <person name="Liu C."/>
            <person name="Sun Q."/>
        </authorList>
    </citation>
    <scope>NUCLEOTIDE SEQUENCE</scope>
    <source>
        <strain evidence="2">NSJ-15</strain>
    </source>
</reference>
<proteinExistence type="predicted"/>
<evidence type="ECO:0000313" key="3">
    <source>
        <dbReference type="Proteomes" id="UP000632659"/>
    </source>
</evidence>
<dbReference type="Gene3D" id="3.60.15.10">
    <property type="entry name" value="Ribonuclease Z/Hydroxyacylglutathione hydrolase-like"/>
    <property type="match status" value="1"/>
</dbReference>
<dbReference type="PANTHER" id="PTHR42951:SF22">
    <property type="entry name" value="METALLO BETA-LACTAMASE SUPERFAMILY LIPOPROTEIN"/>
    <property type="match status" value="1"/>
</dbReference>
<dbReference type="Pfam" id="PF00753">
    <property type="entry name" value="Lactamase_B"/>
    <property type="match status" value="1"/>
</dbReference>
<dbReference type="InterPro" id="IPR001279">
    <property type="entry name" value="Metallo-B-lactamas"/>
</dbReference>
<protein>
    <submittedName>
        <fullName evidence="2">MBL fold metallo-hydrolase</fullName>
    </submittedName>
</protein>
<dbReference type="SUPFAM" id="SSF56281">
    <property type="entry name" value="Metallo-hydrolase/oxidoreductase"/>
    <property type="match status" value="1"/>
</dbReference>
<dbReference type="InterPro" id="IPR036866">
    <property type="entry name" value="RibonucZ/Hydroxyglut_hydro"/>
</dbReference>
<sequence length="435" mass="48368">MSEKKLTVILPREKAVSSATLVFASEAEAAEILPKLTEQGSAAAVVSDPEKWRDIPSMMEEVLTVFGEQAADFTRLYLIGGNSLSELAWTVAGAYSRVLAGCCIDGGAEHLVPVRDAKFLPIRAYAGEKQERFSAQQLIRSLRTIGSEWADFVEEEFLSSDALTWLFSQTKETQYEVHWLKPGLWSIEAGAIESFYLIEGEEKALLVDTGMNQGPVLPLVRSLTKLPVELALTHAHGDHMLHVDEFDKVYCSPREGQLPMEFLHAMMPGVSIDFTKYIPVEEGDVIDLGGVKVEVLAAYGHTPGSVVFVDHAHRCLFSGDAFGSGTGVLMAIPGTMNVSDLLESVKHFLTYQETLKDYIWYGGHRCQEFGEQKHGEYYNPLCFEVLEDFVVLCEKLLNHDETLFCEPGTNSWVTETVYTVSYQKAAMWVVKSKIC</sequence>
<dbReference type="EMBL" id="JACRTL010000001">
    <property type="protein sequence ID" value="MBC8609538.1"/>
    <property type="molecule type" value="Genomic_DNA"/>
</dbReference>
<evidence type="ECO:0000259" key="1">
    <source>
        <dbReference type="SMART" id="SM00849"/>
    </source>
</evidence>
<feature type="domain" description="Metallo-beta-lactamase" evidence="1">
    <location>
        <begin position="192"/>
        <end position="364"/>
    </location>
</feature>
<keyword evidence="3" id="KW-1185">Reference proteome</keyword>
<dbReference type="PANTHER" id="PTHR42951">
    <property type="entry name" value="METALLO-BETA-LACTAMASE DOMAIN-CONTAINING"/>
    <property type="match status" value="1"/>
</dbReference>
<dbReference type="SMART" id="SM00849">
    <property type="entry name" value="Lactamase_B"/>
    <property type="match status" value="1"/>
</dbReference>
<name>A0A8J6TT61_9FIRM</name>
<accession>A0A8J6TT61</accession>
<dbReference type="Proteomes" id="UP000632659">
    <property type="component" value="Unassembled WGS sequence"/>
</dbReference>
<comment type="caution">
    <text evidence="2">The sequence shown here is derived from an EMBL/GenBank/DDBJ whole genome shotgun (WGS) entry which is preliminary data.</text>
</comment>
<evidence type="ECO:0000313" key="2">
    <source>
        <dbReference type="EMBL" id="MBC8609538.1"/>
    </source>
</evidence>
<dbReference type="InterPro" id="IPR050855">
    <property type="entry name" value="NDM-1-like"/>
</dbReference>
<dbReference type="AlphaFoldDB" id="A0A8J6TT61"/>
<gene>
    <name evidence="2" type="ORF">H8702_00175</name>
</gene>
<organism evidence="2 3">
    <name type="scientific">Massiliimalia timonensis</name>
    <dbReference type="NCBI Taxonomy" id="1987501"/>
    <lineage>
        <taxon>Bacteria</taxon>
        <taxon>Bacillati</taxon>
        <taxon>Bacillota</taxon>
        <taxon>Clostridia</taxon>
        <taxon>Eubacteriales</taxon>
        <taxon>Oscillospiraceae</taxon>
        <taxon>Massiliimalia</taxon>
    </lineage>
</organism>
<dbReference type="RefSeq" id="WP_187536102.1">
    <property type="nucleotide sequence ID" value="NZ_JACRTL010000001.1"/>
</dbReference>